<sequence>MVNRMSFNRQRNNRRIPVVEGKEYKVTIEDMGRGGDGIARVEGFVIFIPNTTKGETVTVKITAVKDRFAFGERV</sequence>
<protein>
    <recommendedName>
        <fullName evidence="1">TRAM domain-containing protein</fullName>
    </recommendedName>
</protein>
<dbReference type="AlphaFoldDB" id="A0A401HQ59"/>
<dbReference type="Proteomes" id="UP000290527">
    <property type="component" value="Unassembled WGS sequence"/>
</dbReference>
<organism evidence="2 3">
    <name type="scientific">Methanofervidicoccus abyssi</name>
    <dbReference type="NCBI Taxonomy" id="2082189"/>
    <lineage>
        <taxon>Archaea</taxon>
        <taxon>Methanobacteriati</taxon>
        <taxon>Methanobacteriota</taxon>
        <taxon>Methanomada group</taxon>
        <taxon>Methanococci</taxon>
        <taxon>Methanococcales</taxon>
        <taxon>Methanofervidicoccus</taxon>
    </lineage>
</organism>
<accession>A0A401HQ59</accession>
<evidence type="ECO:0000313" key="2">
    <source>
        <dbReference type="EMBL" id="GBF36353.1"/>
    </source>
</evidence>
<dbReference type="SUPFAM" id="SSF50249">
    <property type="entry name" value="Nucleic acid-binding proteins"/>
    <property type="match status" value="1"/>
</dbReference>
<proteinExistence type="predicted"/>
<evidence type="ECO:0000313" key="3">
    <source>
        <dbReference type="Proteomes" id="UP000290527"/>
    </source>
</evidence>
<evidence type="ECO:0000259" key="1">
    <source>
        <dbReference type="PROSITE" id="PS50926"/>
    </source>
</evidence>
<gene>
    <name evidence="2" type="ORF">MHHB_P0583</name>
</gene>
<dbReference type="PROSITE" id="PS50926">
    <property type="entry name" value="TRAM"/>
    <property type="match status" value="1"/>
</dbReference>
<dbReference type="InterPro" id="IPR012340">
    <property type="entry name" value="NA-bd_OB-fold"/>
</dbReference>
<dbReference type="Gene3D" id="2.40.50.140">
    <property type="entry name" value="Nucleic acid-binding proteins"/>
    <property type="match status" value="1"/>
</dbReference>
<name>A0A401HQ59_9EURY</name>
<dbReference type="Pfam" id="PF01938">
    <property type="entry name" value="TRAM"/>
    <property type="match status" value="1"/>
</dbReference>
<dbReference type="InterPro" id="IPR002792">
    <property type="entry name" value="TRAM_dom"/>
</dbReference>
<reference evidence="2 3" key="1">
    <citation type="journal article" date="2019" name="Int. J. Syst. Evol. Microbiol.">
        <title>Methanofervidicoccus abyssi gen. nov., sp. nov., a hydrogenotrophic methanogen, isolated from a hydrothermal vent chimney in the Mid-Cayman Spreading Center, the Caribbean Sea.</title>
        <authorList>
            <person name="Sakai S."/>
            <person name="Takaki Y."/>
            <person name="Miyazaki M."/>
            <person name="Ogawara M."/>
            <person name="Yanagawa K."/>
            <person name="Miyazaki J."/>
            <person name="Takai K."/>
        </authorList>
    </citation>
    <scope>NUCLEOTIDE SEQUENCE [LARGE SCALE GENOMIC DNA]</scope>
    <source>
        <strain evidence="2 3">HHB</strain>
    </source>
</reference>
<feature type="domain" description="TRAM" evidence="1">
    <location>
        <begin position="17"/>
        <end position="74"/>
    </location>
</feature>
<keyword evidence="3" id="KW-1185">Reference proteome</keyword>
<dbReference type="EMBL" id="BFAX01000003">
    <property type="protein sequence ID" value="GBF36353.1"/>
    <property type="molecule type" value="Genomic_DNA"/>
</dbReference>
<dbReference type="RefSeq" id="WP_131007405.1">
    <property type="nucleotide sequence ID" value="NZ_BFAX01000003.1"/>
</dbReference>
<dbReference type="OrthoDB" id="28569at2157"/>
<comment type="caution">
    <text evidence="2">The sequence shown here is derived from an EMBL/GenBank/DDBJ whole genome shotgun (WGS) entry which is preliminary data.</text>
</comment>